<evidence type="ECO:0000256" key="3">
    <source>
        <dbReference type="ARBA" id="ARBA00022806"/>
    </source>
</evidence>
<reference evidence="10" key="2">
    <citation type="submission" date="2020-11" db="EMBL/GenBank/DDBJ databases">
        <authorList>
            <person name="Cecchin M."/>
            <person name="Marcolungo L."/>
            <person name="Rossato M."/>
            <person name="Girolomoni L."/>
            <person name="Cosentino E."/>
            <person name="Cuine S."/>
            <person name="Li-Beisson Y."/>
            <person name="Delledonne M."/>
            <person name="Ballottari M."/>
        </authorList>
    </citation>
    <scope>NUCLEOTIDE SEQUENCE</scope>
    <source>
        <strain evidence="10">211/11P</strain>
        <tissue evidence="10">Whole cell</tissue>
    </source>
</reference>
<dbReference type="PANTHER" id="PTHR47960">
    <property type="entry name" value="DEAD-BOX ATP-DEPENDENT RNA HELICASE 50"/>
    <property type="match status" value="1"/>
</dbReference>
<evidence type="ECO:0000313" key="10">
    <source>
        <dbReference type="EMBL" id="KAI3435624.1"/>
    </source>
</evidence>
<dbReference type="SMART" id="SM00487">
    <property type="entry name" value="DEXDc"/>
    <property type="match status" value="1"/>
</dbReference>
<comment type="caution">
    <text evidence="10">The sequence shown here is derived from an EMBL/GenBank/DDBJ whole genome shotgun (WGS) entry which is preliminary data.</text>
</comment>
<protein>
    <submittedName>
        <fullName evidence="10">Uncharacterized protein</fullName>
    </submittedName>
</protein>
<dbReference type="PROSITE" id="PS51192">
    <property type="entry name" value="HELICASE_ATP_BIND_1"/>
    <property type="match status" value="1"/>
</dbReference>
<evidence type="ECO:0000256" key="6">
    <source>
        <dbReference type="SAM" id="MobiDB-lite"/>
    </source>
</evidence>
<dbReference type="GO" id="GO:0003676">
    <property type="term" value="F:nucleic acid binding"/>
    <property type="evidence" value="ECO:0007669"/>
    <property type="project" value="InterPro"/>
</dbReference>
<keyword evidence="2" id="KW-0378">Hydrolase</keyword>
<feature type="domain" description="DEAD-box RNA helicase Q" evidence="9">
    <location>
        <begin position="87"/>
        <end position="115"/>
    </location>
</feature>
<feature type="domain" description="Helicase C-terminal" evidence="8">
    <location>
        <begin position="337"/>
        <end position="509"/>
    </location>
</feature>
<dbReference type="PROSITE" id="PS51194">
    <property type="entry name" value="HELICASE_CTER"/>
    <property type="match status" value="1"/>
</dbReference>
<dbReference type="Proteomes" id="UP001055712">
    <property type="component" value="Unassembled WGS sequence"/>
</dbReference>
<reference evidence="10" key="1">
    <citation type="journal article" date="2019" name="Plant J.">
        <title>Chlorella vulgaris genome assembly and annotation reveals the molecular basis for metabolic acclimation to high light conditions.</title>
        <authorList>
            <person name="Cecchin M."/>
            <person name="Marcolungo L."/>
            <person name="Rossato M."/>
            <person name="Girolomoni L."/>
            <person name="Cosentino E."/>
            <person name="Cuine S."/>
            <person name="Li-Beisson Y."/>
            <person name="Delledonne M."/>
            <person name="Ballottari M."/>
        </authorList>
    </citation>
    <scope>NUCLEOTIDE SEQUENCE</scope>
    <source>
        <strain evidence="10">211/11P</strain>
    </source>
</reference>
<evidence type="ECO:0000256" key="1">
    <source>
        <dbReference type="ARBA" id="ARBA00022741"/>
    </source>
</evidence>
<organism evidence="10 11">
    <name type="scientific">Chlorella vulgaris</name>
    <name type="common">Green alga</name>
    <dbReference type="NCBI Taxonomy" id="3077"/>
    <lineage>
        <taxon>Eukaryota</taxon>
        <taxon>Viridiplantae</taxon>
        <taxon>Chlorophyta</taxon>
        <taxon>core chlorophytes</taxon>
        <taxon>Trebouxiophyceae</taxon>
        <taxon>Chlorellales</taxon>
        <taxon>Chlorellaceae</taxon>
        <taxon>Chlorella clade</taxon>
        <taxon>Chlorella</taxon>
    </lineage>
</organism>
<evidence type="ECO:0000256" key="5">
    <source>
        <dbReference type="PROSITE-ProRule" id="PRU00552"/>
    </source>
</evidence>
<evidence type="ECO:0000259" key="7">
    <source>
        <dbReference type="PROSITE" id="PS51192"/>
    </source>
</evidence>
<gene>
    <name evidence="10" type="ORF">D9Q98_001684</name>
</gene>
<feature type="compositionally biased region" description="Low complexity" evidence="6">
    <location>
        <begin position="44"/>
        <end position="60"/>
    </location>
</feature>
<name>A0A9D4TUW0_CHLVU</name>
<dbReference type="AlphaFoldDB" id="A0A9D4TUW0"/>
<dbReference type="InterPro" id="IPR027417">
    <property type="entry name" value="P-loop_NTPase"/>
</dbReference>
<dbReference type="Pfam" id="PF00270">
    <property type="entry name" value="DEAD"/>
    <property type="match status" value="1"/>
</dbReference>
<dbReference type="SUPFAM" id="SSF52540">
    <property type="entry name" value="P-loop containing nucleoside triphosphate hydrolases"/>
    <property type="match status" value="1"/>
</dbReference>
<keyword evidence="1" id="KW-0547">Nucleotide-binding</keyword>
<dbReference type="InterPro" id="IPR044742">
    <property type="entry name" value="DEAD/DEAH_RhlB"/>
</dbReference>
<dbReference type="InterPro" id="IPR001650">
    <property type="entry name" value="Helicase_C-like"/>
</dbReference>
<evidence type="ECO:0000256" key="4">
    <source>
        <dbReference type="ARBA" id="ARBA00022840"/>
    </source>
</evidence>
<dbReference type="OrthoDB" id="10256233at2759"/>
<dbReference type="InterPro" id="IPR014001">
    <property type="entry name" value="Helicase_ATP-bd"/>
</dbReference>
<dbReference type="PROSITE" id="PS51195">
    <property type="entry name" value="Q_MOTIF"/>
    <property type="match status" value="1"/>
</dbReference>
<keyword evidence="4" id="KW-0067">ATP-binding</keyword>
<dbReference type="Pfam" id="PF00271">
    <property type="entry name" value="Helicase_C"/>
    <property type="match status" value="1"/>
</dbReference>
<dbReference type="InterPro" id="IPR014014">
    <property type="entry name" value="RNA_helicase_DEAD_Q_motif"/>
</dbReference>
<sequence>MPRDGQDAQGGSGQRRRQRMADGGISRHSGQRIGRDDVGRGRPRQTGAPRPQPRQQQDQQQQRKLEQEAIPVVRIGQAAGSTFFSSDRFEALGASEEVVAALAELGITRPSHIQAAAYRALCQGNGRNVVLADHAGSGKTLAYLLPLLQVLREEERILGAAATQRNCPRLLVVVPTAELCAQVLRVCRALSRAGLRFRSAAATGGHPLRTQRETLKDGVDVLVGTPGRLAELLQDGCLQLASCHAVVCDEVDVLLGEDHSFADQVAPLRDAAGQATRFVFATATIPEQIYMDLEEAFPGLVAALGPGLHRTAPGITEQLVDCSGGDEVTEESGFQRKADALFAVLQEQRAPRTIVFCNKIESCRKVENFLNRSFSHDDHVEVLAHHAAIADVRRSANLHRFLAAPAGSTKGRSSNSNSSPVERLVLVCTDRASRGMDSAFVEHVVLFDMPRDPSEYLRRVGRTTRGAGGTGVVSVLVLGRQVRLAKEIIDRNQGGLALHRIPAALPVVGVPSYTKRAKTNLQEPGTSAPEPVL</sequence>
<evidence type="ECO:0000259" key="9">
    <source>
        <dbReference type="PROSITE" id="PS51195"/>
    </source>
</evidence>
<feature type="short sequence motif" description="Q motif" evidence="5">
    <location>
        <begin position="87"/>
        <end position="115"/>
    </location>
</feature>
<proteinExistence type="predicted"/>
<feature type="region of interest" description="Disordered" evidence="6">
    <location>
        <begin position="1"/>
        <end position="66"/>
    </location>
</feature>
<dbReference type="CDD" id="cd00268">
    <property type="entry name" value="DEADc"/>
    <property type="match status" value="1"/>
</dbReference>
<dbReference type="InterPro" id="IPR011545">
    <property type="entry name" value="DEAD/DEAH_box_helicase_dom"/>
</dbReference>
<accession>A0A9D4TUW0</accession>
<dbReference type="GO" id="GO:0005524">
    <property type="term" value="F:ATP binding"/>
    <property type="evidence" value="ECO:0007669"/>
    <property type="project" value="UniProtKB-KW"/>
</dbReference>
<dbReference type="GO" id="GO:0016787">
    <property type="term" value="F:hydrolase activity"/>
    <property type="evidence" value="ECO:0007669"/>
    <property type="project" value="UniProtKB-KW"/>
</dbReference>
<keyword evidence="3" id="KW-0347">Helicase</keyword>
<evidence type="ECO:0000313" key="11">
    <source>
        <dbReference type="Proteomes" id="UP001055712"/>
    </source>
</evidence>
<dbReference type="GO" id="GO:0003724">
    <property type="term" value="F:RNA helicase activity"/>
    <property type="evidence" value="ECO:0007669"/>
    <property type="project" value="InterPro"/>
</dbReference>
<evidence type="ECO:0000256" key="2">
    <source>
        <dbReference type="ARBA" id="ARBA00022801"/>
    </source>
</evidence>
<evidence type="ECO:0000259" key="8">
    <source>
        <dbReference type="PROSITE" id="PS51194"/>
    </source>
</evidence>
<feature type="domain" description="Helicase ATP-binding" evidence="7">
    <location>
        <begin position="120"/>
        <end position="303"/>
    </location>
</feature>
<dbReference type="Gene3D" id="3.40.50.300">
    <property type="entry name" value="P-loop containing nucleotide triphosphate hydrolases"/>
    <property type="match status" value="2"/>
</dbReference>
<keyword evidence="11" id="KW-1185">Reference proteome</keyword>
<dbReference type="CDD" id="cd18787">
    <property type="entry name" value="SF2_C_DEAD"/>
    <property type="match status" value="1"/>
</dbReference>
<dbReference type="EMBL" id="SIDB01000002">
    <property type="protein sequence ID" value="KAI3435624.1"/>
    <property type="molecule type" value="Genomic_DNA"/>
</dbReference>
<dbReference type="SMART" id="SM00490">
    <property type="entry name" value="HELICc"/>
    <property type="match status" value="1"/>
</dbReference>